<feature type="chain" id="PRO_5046447691" description="Lipoprotein" evidence="2">
    <location>
        <begin position="21"/>
        <end position="230"/>
    </location>
</feature>
<evidence type="ECO:0000256" key="1">
    <source>
        <dbReference type="SAM" id="MobiDB-lite"/>
    </source>
</evidence>
<protein>
    <recommendedName>
        <fullName evidence="5">Lipoprotein</fullName>
    </recommendedName>
</protein>
<accession>A0ABY7ACE9</accession>
<feature type="region of interest" description="Disordered" evidence="1">
    <location>
        <begin position="29"/>
        <end position="63"/>
    </location>
</feature>
<keyword evidence="2" id="KW-0732">Signal</keyword>
<feature type="signal peptide" evidence="2">
    <location>
        <begin position="1"/>
        <end position="20"/>
    </location>
</feature>
<dbReference type="EMBL" id="CP113524">
    <property type="protein sequence ID" value="WAJ24365.1"/>
    <property type="molecule type" value="Genomic_DNA"/>
</dbReference>
<evidence type="ECO:0008006" key="5">
    <source>
        <dbReference type="Google" id="ProtNLM"/>
    </source>
</evidence>
<name>A0ABY7ACE9_9FIRM</name>
<proteinExistence type="predicted"/>
<dbReference type="RefSeq" id="WP_268115488.1">
    <property type="nucleotide sequence ID" value="NZ_CP113524.1"/>
</dbReference>
<evidence type="ECO:0000313" key="4">
    <source>
        <dbReference type="Proteomes" id="UP001163115"/>
    </source>
</evidence>
<evidence type="ECO:0000313" key="3">
    <source>
        <dbReference type="EMBL" id="WAJ24365.1"/>
    </source>
</evidence>
<keyword evidence="4" id="KW-1185">Reference proteome</keyword>
<reference evidence="3" key="1">
    <citation type="submission" date="2022-11" db="EMBL/GenBank/DDBJ databases">
        <title>Lacrimispora xylanolytica sy1, complete genome.</title>
        <authorList>
            <person name="Choi S."/>
        </authorList>
    </citation>
    <scope>NUCLEOTIDE SEQUENCE</scope>
    <source>
        <strain evidence="3">Sy1</strain>
    </source>
</reference>
<organism evidence="3 4">
    <name type="scientific">Lacrimispora xylanolytica</name>
    <dbReference type="NCBI Taxonomy" id="29375"/>
    <lineage>
        <taxon>Bacteria</taxon>
        <taxon>Bacillati</taxon>
        <taxon>Bacillota</taxon>
        <taxon>Clostridia</taxon>
        <taxon>Lachnospirales</taxon>
        <taxon>Lachnospiraceae</taxon>
        <taxon>Lacrimispora</taxon>
    </lineage>
</organism>
<gene>
    <name evidence="3" type="ORF">OW255_02245</name>
</gene>
<dbReference type="PROSITE" id="PS51257">
    <property type="entry name" value="PROKAR_LIPOPROTEIN"/>
    <property type="match status" value="1"/>
</dbReference>
<dbReference type="Proteomes" id="UP001163115">
    <property type="component" value="Chromosome"/>
</dbReference>
<evidence type="ECO:0000256" key="2">
    <source>
        <dbReference type="SAM" id="SignalP"/>
    </source>
</evidence>
<sequence>MNVIKKYVMITGFLAMSAMALSGCTKSQEKTGEPITASTPLDTSKDSSKATETQPSSDSTDKVIKEGSIEKEGNVILKQLAFVYQDKTISLSDIVDDQKMESLLGKATEIKSHTYSPDDGKNMDPLNGKTEKQYLYPGLVIKTIDGAENNNSFIFNIEITDPKYPTVRNIKVGDSYELLKETYPEGTLLGGEISNEEDDFRYEPANYVDVMKFHIKDKKVESIQIYTLID</sequence>